<feature type="active site" evidence="13">
    <location>
        <position position="286"/>
    </location>
</feature>
<evidence type="ECO:0000256" key="5">
    <source>
        <dbReference type="ARBA" id="ARBA00022516"/>
    </source>
</evidence>
<evidence type="ECO:0000256" key="14">
    <source>
        <dbReference type="SAM" id="Phobius"/>
    </source>
</evidence>
<dbReference type="NCBIfam" id="TIGR00747">
    <property type="entry name" value="fabH"/>
    <property type="match status" value="1"/>
</dbReference>
<evidence type="ECO:0000313" key="18">
    <source>
        <dbReference type="Proteomes" id="UP000184611"/>
    </source>
</evidence>
<dbReference type="GO" id="GO:0044550">
    <property type="term" value="P:secondary metabolite biosynthetic process"/>
    <property type="evidence" value="ECO:0007669"/>
    <property type="project" value="TreeGrafter"/>
</dbReference>
<keyword evidence="14" id="KW-0812">Transmembrane</keyword>
<evidence type="ECO:0000256" key="6">
    <source>
        <dbReference type="ARBA" id="ARBA00022679"/>
    </source>
</evidence>
<feature type="active site" evidence="13">
    <location>
        <position position="256"/>
    </location>
</feature>
<sequence>MSKITAAITAVGSYVPDFVLSNQVLETLVDTNDEWITTRTGIKERRLLKEEGQGTSFMAIKAAQNLLEKANLDPKDIDLVIMATATPDMPVASTGVYVATQIGATNAFAFDLQAACSSFLYGMSTASAYIASGKYKKVLLIGADKMSSIIDYTDRATCIIFGDGAGAVLFEPNTEGLGLQDEILKSDGIGREFLKIEAGGSILPPSEETVKNKQHFVFQDGKTVFKYAVSGMADVSEKIMQRNNLAHDDINWLVAHQANRRIIDATANRMELDESKVLINIQKYGNTTSATLPLLLSDFENQLKKGDNIIFAAFGGGFTWGAIYLKWAYTKK</sequence>
<keyword evidence="14" id="KW-0472">Membrane</keyword>
<evidence type="ECO:0000259" key="16">
    <source>
        <dbReference type="Pfam" id="PF08545"/>
    </source>
</evidence>
<evidence type="ECO:0000256" key="7">
    <source>
        <dbReference type="ARBA" id="ARBA00022832"/>
    </source>
</evidence>
<proteinExistence type="inferred from homology"/>
<evidence type="ECO:0000256" key="13">
    <source>
        <dbReference type="HAMAP-Rule" id="MF_01815"/>
    </source>
</evidence>
<keyword evidence="9 13" id="KW-0275">Fatty acid biosynthesis</keyword>
<keyword evidence="4 13" id="KW-0963">Cytoplasm</keyword>
<dbReference type="SUPFAM" id="SSF53901">
    <property type="entry name" value="Thiolase-like"/>
    <property type="match status" value="1"/>
</dbReference>
<reference evidence="18" key="1">
    <citation type="submission" date="2016-12" db="EMBL/GenBank/DDBJ databases">
        <authorList>
            <person name="Varghese N."/>
            <person name="Submissions S."/>
        </authorList>
    </citation>
    <scope>NUCLEOTIDE SEQUENCE [LARGE SCALE GENOMIC DNA]</scope>
    <source>
        <strain evidence="18">DSM 18830</strain>
    </source>
</reference>
<evidence type="ECO:0000256" key="11">
    <source>
        <dbReference type="ARBA" id="ARBA00023315"/>
    </source>
</evidence>
<dbReference type="FunFam" id="3.40.47.10:FF:000004">
    <property type="entry name" value="3-oxoacyl-[acyl-carrier-protein] synthase 3"/>
    <property type="match status" value="1"/>
</dbReference>
<feature type="region of interest" description="ACP-binding" evidence="13">
    <location>
        <begin position="257"/>
        <end position="261"/>
    </location>
</feature>
<keyword evidence="5 13" id="KW-0444">Lipid biosynthesis</keyword>
<comment type="similarity">
    <text evidence="2 13">Belongs to the thiolase-like superfamily. FabH family.</text>
</comment>
<evidence type="ECO:0000256" key="1">
    <source>
        <dbReference type="ARBA" id="ARBA00005194"/>
    </source>
</evidence>
<dbReference type="Pfam" id="PF08545">
    <property type="entry name" value="ACP_syn_III"/>
    <property type="match status" value="1"/>
</dbReference>
<evidence type="ECO:0000256" key="2">
    <source>
        <dbReference type="ARBA" id="ARBA00008642"/>
    </source>
</evidence>
<dbReference type="PANTHER" id="PTHR34069:SF2">
    <property type="entry name" value="BETA-KETOACYL-[ACYL-CARRIER-PROTEIN] SYNTHASE III"/>
    <property type="match status" value="1"/>
</dbReference>
<evidence type="ECO:0000256" key="8">
    <source>
        <dbReference type="ARBA" id="ARBA00023098"/>
    </source>
</evidence>
<keyword evidence="10 13" id="KW-0511">Multifunctional enzyme</keyword>
<dbReference type="AlphaFoldDB" id="A0A1M7ZV30"/>
<comment type="subcellular location">
    <subcellularLocation>
        <location evidence="13">Cytoplasm</location>
    </subcellularLocation>
</comment>
<evidence type="ECO:0000256" key="9">
    <source>
        <dbReference type="ARBA" id="ARBA00023160"/>
    </source>
</evidence>
<dbReference type="GO" id="GO:0005737">
    <property type="term" value="C:cytoplasm"/>
    <property type="evidence" value="ECO:0007669"/>
    <property type="project" value="UniProtKB-SubCell"/>
</dbReference>
<dbReference type="Gene3D" id="3.40.47.10">
    <property type="match status" value="1"/>
</dbReference>
<dbReference type="EMBL" id="FRYK01000001">
    <property type="protein sequence ID" value="SHO72650.1"/>
    <property type="molecule type" value="Genomic_DNA"/>
</dbReference>
<dbReference type="InterPro" id="IPR013747">
    <property type="entry name" value="ACP_syn_III_C"/>
</dbReference>
<dbReference type="GO" id="GO:0004315">
    <property type="term" value="F:3-oxoacyl-[acyl-carrier-protein] synthase activity"/>
    <property type="evidence" value="ECO:0007669"/>
    <property type="project" value="InterPro"/>
</dbReference>
<dbReference type="Proteomes" id="UP000184611">
    <property type="component" value="Unassembled WGS sequence"/>
</dbReference>
<evidence type="ECO:0000256" key="12">
    <source>
        <dbReference type="ARBA" id="ARBA00051096"/>
    </source>
</evidence>
<keyword evidence="7 13" id="KW-0276">Fatty acid metabolism</keyword>
<accession>A0A1M7ZV30</accession>
<feature type="domain" description="Beta-ketoacyl-[acyl-carrier-protein] synthase III C-terminal" evidence="15">
    <location>
        <begin position="240"/>
        <end position="327"/>
    </location>
</feature>
<protein>
    <recommendedName>
        <fullName evidence="3 13">Beta-ketoacyl-[acyl-carrier-protein] synthase III</fullName>
        <shortName evidence="13">Beta-ketoacyl-ACP synthase III</shortName>
        <shortName evidence="13">KAS III</shortName>
        <ecNumber evidence="3 13">2.3.1.180</ecNumber>
    </recommendedName>
    <alternativeName>
        <fullName evidence="13">3-oxoacyl-[acyl-carrier-protein] synthase 3</fullName>
    </alternativeName>
    <alternativeName>
        <fullName evidence="13">3-oxoacyl-[acyl-carrier-protein] synthase III</fullName>
    </alternativeName>
</protein>
<comment type="subunit">
    <text evidence="13">Homodimer.</text>
</comment>
<feature type="transmembrane region" description="Helical" evidence="14">
    <location>
        <begin position="309"/>
        <end position="329"/>
    </location>
</feature>
<evidence type="ECO:0000313" key="17">
    <source>
        <dbReference type="EMBL" id="SHO72650.1"/>
    </source>
</evidence>
<dbReference type="NCBIfam" id="NF006829">
    <property type="entry name" value="PRK09352.1"/>
    <property type="match status" value="1"/>
</dbReference>
<evidence type="ECO:0000259" key="15">
    <source>
        <dbReference type="Pfam" id="PF08541"/>
    </source>
</evidence>
<evidence type="ECO:0000256" key="4">
    <source>
        <dbReference type="ARBA" id="ARBA00022490"/>
    </source>
</evidence>
<dbReference type="STRING" id="416016.SAMN05443547_0988"/>
<gene>
    <name evidence="13" type="primary">fabH</name>
    <name evidence="17" type="ORF">SAMN05443547_0988</name>
</gene>
<comment type="pathway">
    <text evidence="1 13">Lipid metabolism; fatty acid biosynthesis.</text>
</comment>
<keyword evidence="6 13" id="KW-0808">Transferase</keyword>
<dbReference type="UniPathway" id="UPA00094"/>
<feature type="active site" evidence="13">
    <location>
        <position position="116"/>
    </location>
</feature>
<organism evidence="17 18">
    <name type="scientific">Flavobacterium cucumis</name>
    <dbReference type="NCBI Taxonomy" id="416016"/>
    <lineage>
        <taxon>Bacteria</taxon>
        <taxon>Pseudomonadati</taxon>
        <taxon>Bacteroidota</taxon>
        <taxon>Flavobacteriia</taxon>
        <taxon>Flavobacteriales</taxon>
        <taxon>Flavobacteriaceae</taxon>
        <taxon>Flavobacterium</taxon>
    </lineage>
</organism>
<keyword evidence="11 13" id="KW-0012">Acyltransferase</keyword>
<dbReference type="InterPro" id="IPR016039">
    <property type="entry name" value="Thiolase-like"/>
</dbReference>
<dbReference type="EC" id="2.3.1.180" evidence="3 13"/>
<name>A0A1M7ZV30_9FLAO</name>
<dbReference type="CDD" id="cd00830">
    <property type="entry name" value="KAS_III"/>
    <property type="match status" value="1"/>
</dbReference>
<comment type="catalytic activity">
    <reaction evidence="12">
        <text>malonyl-[ACP] + acetyl-CoA + H(+) = 3-oxobutanoyl-[ACP] + CO2 + CoA</text>
        <dbReference type="Rhea" id="RHEA:12080"/>
        <dbReference type="Rhea" id="RHEA-COMP:9623"/>
        <dbReference type="Rhea" id="RHEA-COMP:9625"/>
        <dbReference type="ChEBI" id="CHEBI:15378"/>
        <dbReference type="ChEBI" id="CHEBI:16526"/>
        <dbReference type="ChEBI" id="CHEBI:57287"/>
        <dbReference type="ChEBI" id="CHEBI:57288"/>
        <dbReference type="ChEBI" id="CHEBI:78449"/>
        <dbReference type="ChEBI" id="CHEBI:78450"/>
        <dbReference type="EC" id="2.3.1.180"/>
    </reaction>
    <physiologicalReaction direction="left-to-right" evidence="12">
        <dbReference type="Rhea" id="RHEA:12081"/>
    </physiologicalReaction>
</comment>
<keyword evidence="18" id="KW-1185">Reference proteome</keyword>
<dbReference type="GO" id="GO:0033818">
    <property type="term" value="F:beta-ketoacyl-acyl-carrier-protein synthase III activity"/>
    <property type="evidence" value="ECO:0007669"/>
    <property type="project" value="UniProtKB-UniRule"/>
</dbReference>
<dbReference type="HAMAP" id="MF_01815">
    <property type="entry name" value="FabH"/>
    <property type="match status" value="1"/>
</dbReference>
<dbReference type="InterPro" id="IPR013751">
    <property type="entry name" value="ACP_syn_III_N"/>
</dbReference>
<dbReference type="PANTHER" id="PTHR34069">
    <property type="entry name" value="3-OXOACYL-[ACYL-CARRIER-PROTEIN] SYNTHASE 3"/>
    <property type="match status" value="1"/>
</dbReference>
<evidence type="ECO:0000256" key="10">
    <source>
        <dbReference type="ARBA" id="ARBA00023268"/>
    </source>
</evidence>
<feature type="domain" description="Beta-ketoacyl-[acyl-carrier-protein] synthase III N-terminal" evidence="16">
    <location>
        <begin position="110"/>
        <end position="188"/>
    </location>
</feature>
<dbReference type="RefSeq" id="WP_073581941.1">
    <property type="nucleotide sequence ID" value="NZ_CBCSEA010000002.1"/>
</dbReference>
<comment type="function">
    <text evidence="13">Catalyzes the condensation reaction of fatty acid synthesis by the addition to an acyl acceptor of two carbons from malonyl-ACP. Catalyzes the first condensation reaction which initiates fatty acid synthesis and may therefore play a role in governing the total rate of fatty acid production. Possesses both acetoacetyl-ACP synthase and acetyl transacylase activities. Its substrate specificity determines the biosynthesis of branched-chain and/or straight-chain of fatty acids.</text>
</comment>
<keyword evidence="14" id="KW-1133">Transmembrane helix</keyword>
<dbReference type="InterPro" id="IPR004655">
    <property type="entry name" value="FabH"/>
</dbReference>
<keyword evidence="8 13" id="KW-0443">Lipid metabolism</keyword>
<dbReference type="OrthoDB" id="9815506at2"/>
<dbReference type="GO" id="GO:0006633">
    <property type="term" value="P:fatty acid biosynthetic process"/>
    <property type="evidence" value="ECO:0007669"/>
    <property type="project" value="UniProtKB-UniRule"/>
</dbReference>
<comment type="domain">
    <text evidence="13">The last Arg residue of the ACP-binding site is essential for the weak association between ACP/AcpP and FabH.</text>
</comment>
<dbReference type="Pfam" id="PF08541">
    <property type="entry name" value="ACP_syn_III_C"/>
    <property type="match status" value="1"/>
</dbReference>
<evidence type="ECO:0000256" key="3">
    <source>
        <dbReference type="ARBA" id="ARBA00012333"/>
    </source>
</evidence>